<reference evidence="3" key="1">
    <citation type="journal article" date="2019" name="Int. J. Syst. Evol. Microbiol.">
        <title>The Global Catalogue of Microorganisms (GCM) 10K type strain sequencing project: providing services to taxonomists for standard genome sequencing and annotation.</title>
        <authorList>
            <consortium name="The Broad Institute Genomics Platform"/>
            <consortium name="The Broad Institute Genome Sequencing Center for Infectious Disease"/>
            <person name="Wu L."/>
            <person name="Ma J."/>
        </authorList>
    </citation>
    <scope>NUCLEOTIDE SEQUENCE [LARGE SCALE GENOMIC DNA]</scope>
    <source>
        <strain evidence="3">JCM 10977</strain>
    </source>
</reference>
<dbReference type="InterPro" id="IPR050228">
    <property type="entry name" value="Carboxylesterase_BioH"/>
</dbReference>
<dbReference type="Gene3D" id="3.40.50.1820">
    <property type="entry name" value="alpha/beta hydrolase"/>
    <property type="match status" value="1"/>
</dbReference>
<evidence type="ECO:0000259" key="1">
    <source>
        <dbReference type="Pfam" id="PF12697"/>
    </source>
</evidence>
<comment type="caution">
    <text evidence="2">The sequence shown here is derived from an EMBL/GenBank/DDBJ whole genome shotgun (WGS) entry which is preliminary data.</text>
</comment>
<gene>
    <name evidence="2" type="ORF">GCM10009554_27110</name>
</gene>
<accession>A0ABP4AL04</accession>
<dbReference type="PANTHER" id="PTHR43194:SF5">
    <property type="entry name" value="PIMELOYL-[ACYL-CARRIER PROTEIN] METHYL ESTER ESTERASE"/>
    <property type="match status" value="1"/>
</dbReference>
<dbReference type="GO" id="GO:0016787">
    <property type="term" value="F:hydrolase activity"/>
    <property type="evidence" value="ECO:0007669"/>
    <property type="project" value="UniProtKB-KW"/>
</dbReference>
<feature type="domain" description="AB hydrolase-1" evidence="1">
    <location>
        <begin position="9"/>
        <end position="255"/>
    </location>
</feature>
<evidence type="ECO:0000313" key="3">
    <source>
        <dbReference type="Proteomes" id="UP001500542"/>
    </source>
</evidence>
<dbReference type="Proteomes" id="UP001500542">
    <property type="component" value="Unassembled WGS sequence"/>
</dbReference>
<dbReference type="InterPro" id="IPR000073">
    <property type="entry name" value="AB_hydrolase_1"/>
</dbReference>
<dbReference type="Pfam" id="PF12697">
    <property type="entry name" value="Abhydrolase_6"/>
    <property type="match status" value="1"/>
</dbReference>
<dbReference type="SUPFAM" id="SSF53474">
    <property type="entry name" value="alpha/beta-Hydrolases"/>
    <property type="match status" value="1"/>
</dbReference>
<dbReference type="RefSeq" id="WP_343968623.1">
    <property type="nucleotide sequence ID" value="NZ_BAAAHK010000006.1"/>
</dbReference>
<dbReference type="PANTHER" id="PTHR43194">
    <property type="entry name" value="HYDROLASE ALPHA/BETA FOLD FAMILY"/>
    <property type="match status" value="1"/>
</dbReference>
<organism evidence="2 3">
    <name type="scientific">Kribbella koreensis</name>
    <dbReference type="NCBI Taxonomy" id="57909"/>
    <lineage>
        <taxon>Bacteria</taxon>
        <taxon>Bacillati</taxon>
        <taxon>Actinomycetota</taxon>
        <taxon>Actinomycetes</taxon>
        <taxon>Propionibacteriales</taxon>
        <taxon>Kribbellaceae</taxon>
        <taxon>Kribbella</taxon>
    </lineage>
</organism>
<keyword evidence="2" id="KW-0378">Hydrolase</keyword>
<protein>
    <submittedName>
        <fullName evidence="2">Alpha/beta fold hydrolase</fullName>
    </submittedName>
</protein>
<evidence type="ECO:0000313" key="2">
    <source>
        <dbReference type="EMBL" id="GAA0938246.1"/>
    </source>
</evidence>
<keyword evidence="3" id="KW-1185">Reference proteome</keyword>
<name>A0ABP4AL04_9ACTN</name>
<dbReference type="InterPro" id="IPR029058">
    <property type="entry name" value="AB_hydrolase_fold"/>
</dbReference>
<proteinExistence type="predicted"/>
<dbReference type="EMBL" id="BAAAHK010000006">
    <property type="protein sequence ID" value="GAA0938246.1"/>
    <property type="molecule type" value="Genomic_DNA"/>
</dbReference>
<sequence>MSGSQGRPVLFVHGLWIHSDAWEPWVQLFRQAGYDPLVAGWPGDLATAAQTRADASGLGGVGIQAVTEAYEKIARNLPERPIVVGHSFGGLVAQKLLAQKVASAAVALSPAPMKGVTKLPLAQVRSALPVLKSKANRSRAVALTRRQFRYAFGNAVTKAEAGELFERWAIPGPGRPLFEATEAKKDPNSPTAVDTATADRGPLLIIGAGKDHTVPEVVARQAFGLYERNARTDYEVFADRGHSYVFDSGWQEIAEHTLRWLQETSGSHQG</sequence>